<sequence length="134" mass="16186">MIKSKKIVRTFIFIALFSIISMFSISCSSLFDSDYAGRFRPYDLIGTWRNIDNYNERFTISYDSILTFYNADGSYSRHYIDNWDYYKYDKRSYYELIIHNIPIVGSIIFYFMSENECEISCVSKPNMIFYYEKY</sequence>
<gene>
    <name evidence="2" type="ORF">BRSU_1816</name>
</gene>
<evidence type="ECO:0000313" key="2">
    <source>
        <dbReference type="EMBL" id="CRF34011.1"/>
    </source>
</evidence>
<feature type="transmembrane region" description="Helical" evidence="1">
    <location>
        <begin position="93"/>
        <end position="112"/>
    </location>
</feature>
<dbReference type="EMBL" id="CVLB01000001">
    <property type="protein sequence ID" value="CRF34011.1"/>
    <property type="molecule type" value="Genomic_DNA"/>
</dbReference>
<keyword evidence="1" id="KW-0812">Transmembrane</keyword>
<proteinExistence type="predicted"/>
<organism evidence="2 3">
    <name type="scientific">Brachyspira suanatina</name>
    <dbReference type="NCBI Taxonomy" id="381802"/>
    <lineage>
        <taxon>Bacteria</taxon>
        <taxon>Pseudomonadati</taxon>
        <taxon>Spirochaetota</taxon>
        <taxon>Spirochaetia</taxon>
        <taxon>Brachyspirales</taxon>
        <taxon>Brachyspiraceae</taxon>
        <taxon>Brachyspira</taxon>
    </lineage>
</organism>
<dbReference type="PROSITE" id="PS51257">
    <property type="entry name" value="PROKAR_LIPOPROTEIN"/>
    <property type="match status" value="1"/>
</dbReference>
<evidence type="ECO:0000256" key="1">
    <source>
        <dbReference type="SAM" id="Phobius"/>
    </source>
</evidence>
<dbReference type="Proteomes" id="UP000043763">
    <property type="component" value="Unassembled WGS sequence"/>
</dbReference>
<reference evidence="3" key="1">
    <citation type="submission" date="2015-04" db="EMBL/GenBank/DDBJ databases">
        <authorList>
            <person name="Mushtaq Mamoona"/>
        </authorList>
    </citation>
    <scope>NUCLEOTIDE SEQUENCE [LARGE SCALE GENOMIC DNA]</scope>
    <source>
        <strain evidence="3">AN4859/03</strain>
    </source>
</reference>
<keyword evidence="1" id="KW-1133">Transmembrane helix</keyword>
<protein>
    <submittedName>
        <fullName evidence="2">Uncharacterized protein</fullName>
    </submittedName>
</protein>
<dbReference type="AlphaFoldDB" id="A0A0G4K821"/>
<feature type="transmembrane region" description="Helical" evidence="1">
    <location>
        <begin position="12"/>
        <end position="31"/>
    </location>
</feature>
<keyword evidence="1" id="KW-0472">Membrane</keyword>
<dbReference type="RefSeq" id="WP_048594990.1">
    <property type="nucleotide sequence ID" value="NZ_CVLB01000001.1"/>
</dbReference>
<name>A0A0G4K821_9SPIR</name>
<accession>A0A0G4K821</accession>
<dbReference type="OrthoDB" id="308270at2"/>
<evidence type="ECO:0000313" key="3">
    <source>
        <dbReference type="Proteomes" id="UP000043763"/>
    </source>
</evidence>
<keyword evidence="3" id="KW-1185">Reference proteome</keyword>